<reference evidence="2 3" key="2">
    <citation type="submission" date="2018-11" db="EMBL/GenBank/DDBJ databases">
        <authorList>
            <consortium name="Pathogen Informatics"/>
        </authorList>
    </citation>
    <scope>NUCLEOTIDE SEQUENCE [LARGE SCALE GENOMIC DNA]</scope>
</reference>
<dbReference type="WBParaSite" id="NBR_0001049701-mRNA-1">
    <property type="protein sequence ID" value="NBR_0001049701-mRNA-1"/>
    <property type="gene ID" value="NBR_0001049701"/>
</dbReference>
<keyword evidence="1" id="KW-0472">Membrane</keyword>
<evidence type="ECO:0000313" key="4">
    <source>
        <dbReference type="WBParaSite" id="NBR_0001049701-mRNA-1"/>
    </source>
</evidence>
<organism evidence="4">
    <name type="scientific">Nippostrongylus brasiliensis</name>
    <name type="common">Rat hookworm</name>
    <dbReference type="NCBI Taxonomy" id="27835"/>
    <lineage>
        <taxon>Eukaryota</taxon>
        <taxon>Metazoa</taxon>
        <taxon>Ecdysozoa</taxon>
        <taxon>Nematoda</taxon>
        <taxon>Chromadorea</taxon>
        <taxon>Rhabditida</taxon>
        <taxon>Rhabditina</taxon>
        <taxon>Rhabditomorpha</taxon>
        <taxon>Strongyloidea</taxon>
        <taxon>Heligmosomidae</taxon>
        <taxon>Nippostrongylus</taxon>
    </lineage>
</organism>
<accession>A0A0N4Y3T2</accession>
<dbReference type="EMBL" id="UYSL01020328">
    <property type="protein sequence ID" value="VDL74087.1"/>
    <property type="molecule type" value="Genomic_DNA"/>
</dbReference>
<protein>
    <submittedName>
        <fullName evidence="2 4">Uncharacterized protein</fullName>
    </submittedName>
</protein>
<sequence>MHMVEASPSAQGRHDEGYEDVCVIDILKLTDIDDISVLTFHIPVFFFFFITTGTHRNEFKAVGKTIAANNLQLLQ</sequence>
<gene>
    <name evidence="2" type="ORF">NBR_LOCUS10498</name>
</gene>
<dbReference type="Proteomes" id="UP000271162">
    <property type="component" value="Unassembled WGS sequence"/>
</dbReference>
<evidence type="ECO:0000313" key="3">
    <source>
        <dbReference type="Proteomes" id="UP000271162"/>
    </source>
</evidence>
<feature type="transmembrane region" description="Helical" evidence="1">
    <location>
        <begin position="35"/>
        <end position="54"/>
    </location>
</feature>
<proteinExistence type="predicted"/>
<evidence type="ECO:0000256" key="1">
    <source>
        <dbReference type="SAM" id="Phobius"/>
    </source>
</evidence>
<reference evidence="4" key="1">
    <citation type="submission" date="2017-02" db="UniProtKB">
        <authorList>
            <consortium name="WormBaseParasite"/>
        </authorList>
    </citation>
    <scope>IDENTIFICATION</scope>
</reference>
<evidence type="ECO:0000313" key="2">
    <source>
        <dbReference type="EMBL" id="VDL74087.1"/>
    </source>
</evidence>
<keyword evidence="1" id="KW-1133">Transmembrane helix</keyword>
<dbReference type="AlphaFoldDB" id="A0A0N4Y3T2"/>
<keyword evidence="1" id="KW-0812">Transmembrane</keyword>
<keyword evidence="3" id="KW-1185">Reference proteome</keyword>
<name>A0A0N4Y3T2_NIPBR</name>